<dbReference type="InterPro" id="IPR015422">
    <property type="entry name" value="PyrdxlP-dep_Trfase_small"/>
</dbReference>
<name>A0A9D7SY73_9BACT</name>
<evidence type="ECO:0000259" key="3">
    <source>
        <dbReference type="Pfam" id="PF00155"/>
    </source>
</evidence>
<dbReference type="AlphaFoldDB" id="A0A9D7SY73"/>
<dbReference type="InterPro" id="IPR050087">
    <property type="entry name" value="AON_synthase_class-II"/>
</dbReference>
<dbReference type="InterPro" id="IPR004839">
    <property type="entry name" value="Aminotransferase_I/II_large"/>
</dbReference>
<evidence type="ECO:0000313" key="4">
    <source>
        <dbReference type="EMBL" id="MBK9984381.1"/>
    </source>
</evidence>
<evidence type="ECO:0000313" key="5">
    <source>
        <dbReference type="Proteomes" id="UP000808337"/>
    </source>
</evidence>
<dbReference type="Gene3D" id="3.40.640.10">
    <property type="entry name" value="Type I PLP-dependent aspartate aminotransferase-like (Major domain)"/>
    <property type="match status" value="1"/>
</dbReference>
<comment type="caution">
    <text evidence="4">The sequence shown here is derived from an EMBL/GenBank/DDBJ whole genome shotgun (WGS) entry which is preliminary data.</text>
</comment>
<dbReference type="SUPFAM" id="SSF53383">
    <property type="entry name" value="PLP-dependent transferases"/>
    <property type="match status" value="1"/>
</dbReference>
<proteinExistence type="predicted"/>
<keyword evidence="4" id="KW-0032">Aminotransferase</keyword>
<reference evidence="4 5" key="1">
    <citation type="submission" date="2020-10" db="EMBL/GenBank/DDBJ databases">
        <title>Connecting structure to function with the recovery of over 1000 high-quality activated sludge metagenome-assembled genomes encoding full-length rRNA genes using long-read sequencing.</title>
        <authorList>
            <person name="Singleton C.M."/>
            <person name="Petriglieri F."/>
            <person name="Kristensen J.M."/>
            <person name="Kirkegaard R.H."/>
            <person name="Michaelsen T.Y."/>
            <person name="Andersen M.H."/>
            <person name="Karst S.M."/>
            <person name="Dueholm M.S."/>
            <person name="Nielsen P.H."/>
            <person name="Albertsen M."/>
        </authorList>
    </citation>
    <scope>NUCLEOTIDE SEQUENCE [LARGE SCALE GENOMIC DNA]</scope>
    <source>
        <strain evidence="4">Ribe_18-Q3-R11-54_MAXAC.273</strain>
    </source>
</reference>
<evidence type="ECO:0000256" key="1">
    <source>
        <dbReference type="ARBA" id="ARBA00001933"/>
    </source>
</evidence>
<dbReference type="InterPro" id="IPR015421">
    <property type="entry name" value="PyrdxlP-dep_Trfase_major"/>
</dbReference>
<organism evidence="4 5">
    <name type="scientific">Candidatus Opimibacter skivensis</name>
    <dbReference type="NCBI Taxonomy" id="2982028"/>
    <lineage>
        <taxon>Bacteria</taxon>
        <taxon>Pseudomonadati</taxon>
        <taxon>Bacteroidota</taxon>
        <taxon>Saprospiria</taxon>
        <taxon>Saprospirales</taxon>
        <taxon>Saprospiraceae</taxon>
        <taxon>Candidatus Opimibacter</taxon>
    </lineage>
</organism>
<dbReference type="Gene3D" id="3.90.1150.10">
    <property type="entry name" value="Aspartate Aminotransferase, domain 1"/>
    <property type="match status" value="1"/>
</dbReference>
<feature type="domain" description="Aminotransferase class I/classII large" evidence="3">
    <location>
        <begin position="44"/>
        <end position="392"/>
    </location>
</feature>
<dbReference type="Proteomes" id="UP000808337">
    <property type="component" value="Unassembled WGS sequence"/>
</dbReference>
<dbReference type="GO" id="GO:0008483">
    <property type="term" value="F:transaminase activity"/>
    <property type="evidence" value="ECO:0007669"/>
    <property type="project" value="UniProtKB-KW"/>
</dbReference>
<dbReference type="GO" id="GO:0030170">
    <property type="term" value="F:pyridoxal phosphate binding"/>
    <property type="evidence" value="ECO:0007669"/>
    <property type="project" value="InterPro"/>
</dbReference>
<evidence type="ECO:0000256" key="2">
    <source>
        <dbReference type="ARBA" id="ARBA00022679"/>
    </source>
</evidence>
<sequence>MEIFERIRKQRGPLGQYAAMGEGYYMFPELKGEIGSRMDFHGKEVVVWSINNYLGLANHPEVRRVDAEAAKKWGLAYPMGARLMTGETSLHKELERKLAAYVYKEAAAVVNYGYPGVVSAIDALLSRRDAVVYDAESHGCIVDGTRLHMGERFSYKHNDIESVEQNLERATKWASEKGGGVLVVTEGVFGMRGDQGILKEIVALKKKFDFRFFVDDAHGFGTLGEGGRGAGVEQGVQDGIDVYFSTFAKSFAATGGFLAGDADIIQYLQYAMRSQIHAKSLPMALVEGNLKRLELMQNHPEYKEKLWHIATTLQNGLKARGFDIGTTNTVVTPVYLYGTPFEATQLVHDMRESYGVFTSMIIYPVIPKGMVLLRMIPTASHTDADVEQTLNAFSAVAEKLKAGAYQDKILNPVLG</sequence>
<comment type="cofactor">
    <cofactor evidence="1">
        <name>pyridoxal 5'-phosphate</name>
        <dbReference type="ChEBI" id="CHEBI:597326"/>
    </cofactor>
</comment>
<dbReference type="EMBL" id="JADKGY010000029">
    <property type="protein sequence ID" value="MBK9984381.1"/>
    <property type="molecule type" value="Genomic_DNA"/>
</dbReference>
<dbReference type="PANTHER" id="PTHR13693">
    <property type="entry name" value="CLASS II AMINOTRANSFERASE/8-AMINO-7-OXONONANOATE SYNTHASE"/>
    <property type="match status" value="1"/>
</dbReference>
<keyword evidence="2" id="KW-0808">Transferase</keyword>
<dbReference type="Pfam" id="PF00155">
    <property type="entry name" value="Aminotran_1_2"/>
    <property type="match status" value="1"/>
</dbReference>
<gene>
    <name evidence="4" type="ORF">IPP15_18775</name>
</gene>
<accession>A0A9D7SY73</accession>
<protein>
    <submittedName>
        <fullName evidence="4">Aminotransferase class I/II-fold pyridoxal phosphate-dependent enzyme</fullName>
    </submittedName>
</protein>
<dbReference type="InterPro" id="IPR015424">
    <property type="entry name" value="PyrdxlP-dep_Trfase"/>
</dbReference>